<keyword evidence="2" id="KW-1185">Reference proteome</keyword>
<proteinExistence type="predicted"/>
<protein>
    <submittedName>
        <fullName evidence="1">Uncharacterized protein</fullName>
    </submittedName>
</protein>
<sequence>MQKTMNQLSVQVCVLPIKINFLYDKIKINLRQHVLSCQLNSCIKEQRNFEENILESQIIPSNLQFITFNEPYEELSRITKISQTNNKALLKEIIVSSECFQLTFSICRQISLYKTSSTIGEISISCFLL</sequence>
<reference evidence="1" key="1">
    <citation type="submission" date="2021-01" db="EMBL/GenBank/DDBJ databases">
        <authorList>
            <consortium name="Genoscope - CEA"/>
            <person name="William W."/>
        </authorList>
    </citation>
    <scope>NUCLEOTIDE SEQUENCE</scope>
</reference>
<comment type="caution">
    <text evidence="1">The sequence shown here is derived from an EMBL/GenBank/DDBJ whole genome shotgun (WGS) entry which is preliminary data.</text>
</comment>
<dbReference type="Proteomes" id="UP000692954">
    <property type="component" value="Unassembled WGS sequence"/>
</dbReference>
<dbReference type="EMBL" id="CAJJDN010000201">
    <property type="protein sequence ID" value="CAD8128950.1"/>
    <property type="molecule type" value="Genomic_DNA"/>
</dbReference>
<evidence type="ECO:0000313" key="1">
    <source>
        <dbReference type="EMBL" id="CAD8128950.1"/>
    </source>
</evidence>
<evidence type="ECO:0000313" key="2">
    <source>
        <dbReference type="Proteomes" id="UP000692954"/>
    </source>
</evidence>
<dbReference type="AlphaFoldDB" id="A0A8S1RP65"/>
<name>A0A8S1RP65_9CILI</name>
<accession>A0A8S1RP65</accession>
<organism evidence="1 2">
    <name type="scientific">Paramecium sonneborni</name>
    <dbReference type="NCBI Taxonomy" id="65129"/>
    <lineage>
        <taxon>Eukaryota</taxon>
        <taxon>Sar</taxon>
        <taxon>Alveolata</taxon>
        <taxon>Ciliophora</taxon>
        <taxon>Intramacronucleata</taxon>
        <taxon>Oligohymenophorea</taxon>
        <taxon>Peniculida</taxon>
        <taxon>Parameciidae</taxon>
        <taxon>Paramecium</taxon>
    </lineage>
</organism>
<gene>
    <name evidence="1" type="ORF">PSON_ATCC_30995.1.T2010013</name>
</gene>